<evidence type="ECO:0000313" key="2">
    <source>
        <dbReference type="EMBL" id="SKC58816.1"/>
    </source>
</evidence>
<dbReference type="Proteomes" id="UP000190961">
    <property type="component" value="Unassembled WGS sequence"/>
</dbReference>
<evidence type="ECO:0000313" key="3">
    <source>
        <dbReference type="Proteomes" id="UP000190961"/>
    </source>
</evidence>
<dbReference type="AlphaFoldDB" id="A0A1T5K533"/>
<feature type="signal peptide" evidence="1">
    <location>
        <begin position="1"/>
        <end position="28"/>
    </location>
</feature>
<dbReference type="NCBIfam" id="TIGR04183">
    <property type="entry name" value="Por_Secre_tail"/>
    <property type="match status" value="1"/>
</dbReference>
<dbReference type="Gene3D" id="2.60.40.740">
    <property type="match status" value="1"/>
</dbReference>
<keyword evidence="3" id="KW-1185">Reference proteome</keyword>
<evidence type="ECO:0000256" key="1">
    <source>
        <dbReference type="SAM" id="SignalP"/>
    </source>
</evidence>
<keyword evidence="1" id="KW-0732">Signal</keyword>
<accession>A0A1T5K533</accession>
<feature type="chain" id="PRO_5013387061" evidence="1">
    <location>
        <begin position="29"/>
        <end position="1196"/>
    </location>
</feature>
<proteinExistence type="predicted"/>
<dbReference type="STRING" id="688867.SAMN05660236_1834"/>
<dbReference type="Pfam" id="PF13573">
    <property type="entry name" value="SprB"/>
    <property type="match status" value="3"/>
</dbReference>
<sequence>MYSLVKGHVMRKTILLLVCIVACVTVSAQQYEYTLTARITYGNNDVECGSHFRILLKTQKGKEITWYQRFNFDDGDWLVTSKTFSTDAKDSVVSISIHSERFTESWTDCDYRDGGDKDVNIGAYYRYPCLPPAIDIPAAFPGYAGNSSLQVAIKPLSGVHAIQSDASVQVMSGIDALNVKVVLKYSNGTTEEVANVSARSAEAGETVNFNEAKIKSGKNIRVTQVLVTTSFRKSIFMSFSETKTFDVTDSDPLADFDVTLPEPFYMMGPESSLRIRYGRPLTPVNYSPGNSNTLPSTNDITLSIPESYYGYQWRYMIEGSSWQNLPTVFGTGNKITISGKKLFDALGADYHNYLFKQISFKAFYTCTSAYGRETAPISLRHLPSAPGIVSTEPIMETCYKDNNAKLRITFDRALYAGETYSGITFNELIYIYINGETFQAFPNQLDANHAIEIGNRSPGTYGISLQTTFGVLGNGYSDGDNHKDSETIIARPAIVNFNAVKADVHCFEGEDGKIAVTAQGGTQDYTAYLVQNNANIDTISLTESAGNSFLNLKKGEYSVRLKDSNGCDPKNLITAAVIVNPATIDQPVQKVLLSTVENIEPLGFGLKNGRVTVRAESGTYPYTFDWTDEINSIALTGDAPVTEGGSMKSTLSNIGKGKYRVVAKDNQYVLALPQTEVNIRGCYDTLTIFVEEPPLLEVALAEQHFVSCYGYTDGEVVAHAKGGRPYLTGHTYEPYRYEWFVADNAGGTAPFGESDSTALQRPSALYRVKITDRNGIIAWSPDFKLVQPDELKINFKTSQLLCNGDTNGTSEALPQGGTQPYRYAWSTDATTKSVSNLADGWYSVVIVDTRGCTTFGQTEVVVPNSLTAEAVVIAPTCNGYTDGSIVLTVTGGKTDYEYKWQHGPEVSSVTDLGHGIYTVVVTDANGCFITREYSLDNPELFALDLGSDRVLCRDQVLELNTTIEDPSSQYIWQKDGQSFATTASVILSDAGNYSVGVTDSKGCFNQDEITITRDDTEIAASLAVATRVPQGGKVRVANISHPAPDRVEWIIPAQATVLEETPEYLELIFQEKGEYPVGIRSFKGLCEKTSTSTVRVVDKSELTDYKTPDEPYIKQFAVTPNPNDGHFKATIELREAGAVKLILYANQSNIIQEDQVTGKSFIEMEYDVSSVTGSGLYMLQLITAQGQSTYKVMINK</sequence>
<dbReference type="InterPro" id="IPR025667">
    <property type="entry name" value="SprB_repeat"/>
</dbReference>
<gene>
    <name evidence="2" type="ORF">SAMN05660236_1834</name>
</gene>
<organism evidence="2 3">
    <name type="scientific">Ohtaekwangia koreensis</name>
    <dbReference type="NCBI Taxonomy" id="688867"/>
    <lineage>
        <taxon>Bacteria</taxon>
        <taxon>Pseudomonadati</taxon>
        <taxon>Bacteroidota</taxon>
        <taxon>Cytophagia</taxon>
        <taxon>Cytophagales</taxon>
        <taxon>Fulvivirgaceae</taxon>
        <taxon>Ohtaekwangia</taxon>
    </lineage>
</organism>
<reference evidence="2 3" key="1">
    <citation type="submission" date="2017-02" db="EMBL/GenBank/DDBJ databases">
        <authorList>
            <person name="Peterson S.W."/>
        </authorList>
    </citation>
    <scope>NUCLEOTIDE SEQUENCE [LARGE SCALE GENOMIC DNA]</scope>
    <source>
        <strain evidence="2 3">DSM 25262</strain>
    </source>
</reference>
<dbReference type="InterPro" id="IPR026444">
    <property type="entry name" value="Secre_tail"/>
</dbReference>
<dbReference type="EMBL" id="FUZU01000001">
    <property type="protein sequence ID" value="SKC58816.1"/>
    <property type="molecule type" value="Genomic_DNA"/>
</dbReference>
<name>A0A1T5K533_9BACT</name>
<protein>
    <submittedName>
        <fullName evidence="2">Por secretion system C-terminal sorting domain-containing protein</fullName>
    </submittedName>
</protein>